<dbReference type="AlphaFoldDB" id="A0A4R5UUB0"/>
<reference evidence="2 3" key="1">
    <citation type="submission" date="2019-03" db="EMBL/GenBank/DDBJ databases">
        <title>Algoriphagus aquimaris sp. nov., isolated form marine sediment in Pohang, Korea.</title>
        <authorList>
            <person name="Kim J."/>
            <person name="Yoon S.-H."/>
            <person name="Lee S.-S."/>
        </authorList>
    </citation>
    <scope>NUCLEOTIDE SEQUENCE [LARGE SCALE GENOMIC DNA]</scope>
    <source>
        <strain evidence="2 3">F21</strain>
    </source>
</reference>
<keyword evidence="3" id="KW-1185">Reference proteome</keyword>
<gene>
    <name evidence="2" type="ORF">E1898_15055</name>
</gene>
<protein>
    <recommendedName>
        <fullName evidence="4">Glycoside hydrolase</fullName>
    </recommendedName>
</protein>
<evidence type="ECO:0000313" key="3">
    <source>
        <dbReference type="Proteomes" id="UP000295438"/>
    </source>
</evidence>
<accession>A0A4R5UUB0</accession>
<dbReference type="EMBL" id="SMUW01000036">
    <property type="protein sequence ID" value="TDK42752.1"/>
    <property type="molecule type" value="Genomic_DNA"/>
</dbReference>
<evidence type="ECO:0000313" key="2">
    <source>
        <dbReference type="EMBL" id="TDK42752.1"/>
    </source>
</evidence>
<dbReference type="Proteomes" id="UP000295438">
    <property type="component" value="Unassembled WGS sequence"/>
</dbReference>
<evidence type="ECO:0000256" key="1">
    <source>
        <dbReference type="SAM" id="SignalP"/>
    </source>
</evidence>
<comment type="caution">
    <text evidence="2">The sequence shown here is derived from an EMBL/GenBank/DDBJ whole genome shotgun (WGS) entry which is preliminary data.</text>
</comment>
<sequence>MKKLSSLLLVLLVAMGSLVTFSSFTASPEYFEGKWAVTVYDTPEGTATIPMRFETVDGKTMGYFVEDASGTEKEMSSVSITDGVLTAYFNITGYDVYLSLKKVDDENASGSLMDMFVTEAKKVK</sequence>
<feature type="chain" id="PRO_5020710490" description="Glycoside hydrolase" evidence="1">
    <location>
        <begin position="27"/>
        <end position="124"/>
    </location>
</feature>
<feature type="signal peptide" evidence="1">
    <location>
        <begin position="1"/>
        <end position="26"/>
    </location>
</feature>
<organism evidence="2 3">
    <name type="scientific">Algoriphagus formosus</name>
    <dbReference type="NCBI Taxonomy" id="2007308"/>
    <lineage>
        <taxon>Bacteria</taxon>
        <taxon>Pseudomonadati</taxon>
        <taxon>Bacteroidota</taxon>
        <taxon>Cytophagia</taxon>
        <taxon>Cytophagales</taxon>
        <taxon>Cyclobacteriaceae</taxon>
        <taxon>Algoriphagus</taxon>
    </lineage>
</organism>
<proteinExistence type="predicted"/>
<evidence type="ECO:0008006" key="4">
    <source>
        <dbReference type="Google" id="ProtNLM"/>
    </source>
</evidence>
<name>A0A4R5UUB0_9BACT</name>
<dbReference type="RefSeq" id="WP_100626924.1">
    <property type="nucleotide sequence ID" value="NZ_SMUW01000036.1"/>
</dbReference>
<keyword evidence="1" id="KW-0732">Signal</keyword>